<dbReference type="InterPro" id="IPR013830">
    <property type="entry name" value="SGNH_hydro"/>
</dbReference>
<evidence type="ECO:0000313" key="3">
    <source>
        <dbReference type="EMBL" id="PWJ28298.1"/>
    </source>
</evidence>
<dbReference type="AlphaFoldDB" id="A0A2Y9CAA5"/>
<accession>A0A2Y9CAA5</accession>
<evidence type="ECO:0000259" key="2">
    <source>
        <dbReference type="Pfam" id="PF13472"/>
    </source>
</evidence>
<sequence>MSKMVKRVLAIIVLIVVAAGAGGVVYARMIQRPAAPVPADEEEVKEPAVKTDEEEQEEPKRVTEKIRVACVGDSITYGAGVMTSRERDSYPAKLAGLLGDGYTVLNFGVSGSTLLSETNKSYRNQDAFKESQEADPDIVLIMLGTNDSKAYNWNAGEYERQLRDFVNGYKELPGSPRVYLMTCCAAFGADGKDVVAFQVNKSVLATEIVAIIKRAAEACDVPVIDIYNTTKEHPGYFVDGVHPNAEGNEVIAETVYKFLKLTENQEDKKQEVPSGSIRKDGEKEMLCSYY</sequence>
<dbReference type="GO" id="GO:0004622">
    <property type="term" value="F:phosphatidylcholine lysophospholipase activity"/>
    <property type="evidence" value="ECO:0007669"/>
    <property type="project" value="TreeGrafter"/>
</dbReference>
<dbReference type="RefSeq" id="WP_109732098.1">
    <property type="nucleotide sequence ID" value="NZ_BAAACK010000009.1"/>
</dbReference>
<dbReference type="InterPro" id="IPR051532">
    <property type="entry name" value="Ester_Hydrolysis_Enzymes"/>
</dbReference>
<evidence type="ECO:0000256" key="1">
    <source>
        <dbReference type="SAM" id="MobiDB-lite"/>
    </source>
</evidence>
<reference evidence="3 4" key="1">
    <citation type="submission" date="2018-05" db="EMBL/GenBank/DDBJ databases">
        <title>The Hungate 1000. A catalogue of reference genomes from the rumen microbiome.</title>
        <authorList>
            <person name="Kelly W."/>
        </authorList>
    </citation>
    <scope>NUCLEOTIDE SEQUENCE [LARGE SCALE GENOMIC DNA]</scope>
    <source>
        <strain evidence="3 4">NLAE-zl-C242</strain>
    </source>
</reference>
<dbReference type="PANTHER" id="PTHR30383:SF5">
    <property type="entry name" value="SGNH HYDROLASE-TYPE ESTERASE DOMAIN-CONTAINING PROTEIN"/>
    <property type="match status" value="1"/>
</dbReference>
<dbReference type="Gene3D" id="3.40.50.1110">
    <property type="entry name" value="SGNH hydrolase"/>
    <property type="match status" value="1"/>
</dbReference>
<proteinExistence type="predicted"/>
<evidence type="ECO:0000313" key="4">
    <source>
        <dbReference type="Proteomes" id="UP000245845"/>
    </source>
</evidence>
<dbReference type="Pfam" id="PF13472">
    <property type="entry name" value="Lipase_GDSL_2"/>
    <property type="match status" value="1"/>
</dbReference>
<organism evidence="3 4">
    <name type="scientific">Faecalicatena orotica</name>
    <dbReference type="NCBI Taxonomy" id="1544"/>
    <lineage>
        <taxon>Bacteria</taxon>
        <taxon>Bacillati</taxon>
        <taxon>Bacillota</taxon>
        <taxon>Clostridia</taxon>
        <taxon>Lachnospirales</taxon>
        <taxon>Lachnospiraceae</taxon>
        <taxon>Faecalicatena</taxon>
    </lineage>
</organism>
<dbReference type="PANTHER" id="PTHR30383">
    <property type="entry name" value="THIOESTERASE 1/PROTEASE 1/LYSOPHOSPHOLIPASE L1"/>
    <property type="match status" value="1"/>
</dbReference>
<protein>
    <submittedName>
        <fullName evidence="3">Lysophospholipase L1-like esterase</fullName>
    </submittedName>
</protein>
<dbReference type="OrthoDB" id="9777593at2"/>
<keyword evidence="4" id="KW-1185">Reference proteome</keyword>
<comment type="caution">
    <text evidence="3">The sequence shown here is derived from an EMBL/GenBank/DDBJ whole genome shotgun (WGS) entry which is preliminary data.</text>
</comment>
<dbReference type="SUPFAM" id="SSF52266">
    <property type="entry name" value="SGNH hydrolase"/>
    <property type="match status" value="1"/>
</dbReference>
<name>A0A2Y9CAA5_9FIRM</name>
<dbReference type="EMBL" id="QGDL01000009">
    <property type="protein sequence ID" value="PWJ28298.1"/>
    <property type="molecule type" value="Genomic_DNA"/>
</dbReference>
<gene>
    <name evidence="3" type="ORF">A8806_109178</name>
</gene>
<dbReference type="InterPro" id="IPR036514">
    <property type="entry name" value="SGNH_hydro_sf"/>
</dbReference>
<feature type="domain" description="SGNH hydrolase-type esterase" evidence="2">
    <location>
        <begin position="70"/>
        <end position="249"/>
    </location>
</feature>
<feature type="region of interest" description="Disordered" evidence="1">
    <location>
        <begin position="36"/>
        <end position="62"/>
    </location>
</feature>
<dbReference type="Proteomes" id="UP000245845">
    <property type="component" value="Unassembled WGS sequence"/>
</dbReference>